<evidence type="ECO:0000313" key="1">
    <source>
        <dbReference type="EMBL" id="GMI44233.1"/>
    </source>
</evidence>
<organism evidence="1 2">
    <name type="scientific">Triparma columacea</name>
    <dbReference type="NCBI Taxonomy" id="722753"/>
    <lineage>
        <taxon>Eukaryota</taxon>
        <taxon>Sar</taxon>
        <taxon>Stramenopiles</taxon>
        <taxon>Ochrophyta</taxon>
        <taxon>Bolidophyceae</taxon>
        <taxon>Parmales</taxon>
        <taxon>Triparmaceae</taxon>
        <taxon>Triparma</taxon>
    </lineage>
</organism>
<accession>A0A9W7LBZ6</accession>
<proteinExistence type="predicted"/>
<keyword evidence="2" id="KW-1185">Reference proteome</keyword>
<sequence>MKFRCNSVPGSVELTLLGQEMAASGPKLLCKIVLSASRSLETKSKTQFHISEDGSSLLGKAFVDIEMKLPDWVPVKVGVIQRVGQRSMEKQICGDLEMTMEALVNSTKIGESPT</sequence>
<dbReference type="Proteomes" id="UP001165065">
    <property type="component" value="Unassembled WGS sequence"/>
</dbReference>
<gene>
    <name evidence="1" type="ORF">TrCOL_g1412</name>
</gene>
<dbReference type="AlphaFoldDB" id="A0A9W7LBZ6"/>
<reference evidence="2" key="1">
    <citation type="journal article" date="2023" name="Commun. Biol.">
        <title>Genome analysis of Parmales, the sister group of diatoms, reveals the evolutionary specialization of diatoms from phago-mixotrophs to photoautotrophs.</title>
        <authorList>
            <person name="Ban H."/>
            <person name="Sato S."/>
            <person name="Yoshikawa S."/>
            <person name="Yamada K."/>
            <person name="Nakamura Y."/>
            <person name="Ichinomiya M."/>
            <person name="Sato N."/>
            <person name="Blanc-Mathieu R."/>
            <person name="Endo H."/>
            <person name="Kuwata A."/>
            <person name="Ogata H."/>
        </authorList>
    </citation>
    <scope>NUCLEOTIDE SEQUENCE [LARGE SCALE GENOMIC DNA]</scope>
</reference>
<name>A0A9W7LBZ6_9STRA</name>
<evidence type="ECO:0000313" key="2">
    <source>
        <dbReference type="Proteomes" id="UP001165065"/>
    </source>
</evidence>
<protein>
    <submittedName>
        <fullName evidence="1">Uncharacterized protein</fullName>
    </submittedName>
</protein>
<dbReference type="EMBL" id="BRYA01000211">
    <property type="protein sequence ID" value="GMI44233.1"/>
    <property type="molecule type" value="Genomic_DNA"/>
</dbReference>
<comment type="caution">
    <text evidence="1">The sequence shown here is derived from an EMBL/GenBank/DDBJ whole genome shotgun (WGS) entry which is preliminary data.</text>
</comment>